<evidence type="ECO:0000256" key="3">
    <source>
        <dbReference type="SAM" id="Phobius"/>
    </source>
</evidence>
<dbReference type="KEGG" id="hdf:AArcSl_2549"/>
<accession>A0A343TM47</accession>
<gene>
    <name evidence="5" type="ORF">AArcSl_2549</name>
</gene>
<dbReference type="InterPro" id="IPR050902">
    <property type="entry name" value="ABC_Transporter_SBP"/>
</dbReference>
<keyword evidence="3" id="KW-0472">Membrane</keyword>
<dbReference type="PANTHER" id="PTHR30535:SF34">
    <property type="entry name" value="MOLYBDATE-BINDING PROTEIN MOLA"/>
    <property type="match status" value="1"/>
</dbReference>
<dbReference type="Proteomes" id="UP000263012">
    <property type="component" value="Chromosome"/>
</dbReference>
<organism evidence="5 6">
    <name type="scientific">Halalkaliarchaeum desulfuricum</name>
    <dbReference type="NCBI Taxonomy" id="2055893"/>
    <lineage>
        <taxon>Archaea</taxon>
        <taxon>Methanobacteriati</taxon>
        <taxon>Methanobacteriota</taxon>
        <taxon>Stenosarchaea group</taxon>
        <taxon>Halobacteria</taxon>
        <taxon>Halobacteriales</taxon>
        <taxon>Haloferacaceae</taxon>
        <taxon>Halalkaliarchaeum</taxon>
    </lineage>
</organism>
<dbReference type="InterPro" id="IPR002491">
    <property type="entry name" value="ABC_transptr_periplasmic_BD"/>
</dbReference>
<evidence type="ECO:0000313" key="5">
    <source>
        <dbReference type="EMBL" id="AUX10169.1"/>
    </source>
</evidence>
<dbReference type="NCBIfam" id="NF038402">
    <property type="entry name" value="TroA_like"/>
    <property type="match status" value="1"/>
</dbReference>
<dbReference type="PANTHER" id="PTHR30535">
    <property type="entry name" value="VITAMIN B12-BINDING PROTEIN"/>
    <property type="match status" value="1"/>
</dbReference>
<dbReference type="Pfam" id="PF01497">
    <property type="entry name" value="Peripla_BP_2"/>
    <property type="match status" value="1"/>
</dbReference>
<reference evidence="6" key="1">
    <citation type="submission" date="2017-11" db="EMBL/GenBank/DDBJ databases">
        <title>Phenotypic and genomic properties of facultatively anaerobic sulfur-reducing natronoarchaea from hypersaline soda lakes.</title>
        <authorList>
            <person name="Sorokin D.Y."/>
            <person name="Kublanov I.V."/>
            <person name="Roman P."/>
            <person name="Sinninghe Damste J.S."/>
            <person name="Golyshin P.N."/>
            <person name="Rojo D."/>
            <person name="Ciordia S."/>
            <person name="Mena M.D.C."/>
            <person name="Ferrer M."/>
            <person name="Messina E."/>
            <person name="Smedile F."/>
            <person name="La Spada G."/>
            <person name="La Cono V."/>
            <person name="Yakimov M.M."/>
        </authorList>
    </citation>
    <scope>NUCLEOTIDE SEQUENCE [LARGE SCALE GENOMIC DNA]</scope>
    <source>
        <strain evidence="6">AArc-Sl</strain>
    </source>
</reference>
<keyword evidence="3" id="KW-1133">Transmembrane helix</keyword>
<dbReference type="SUPFAM" id="SSF53807">
    <property type="entry name" value="Helical backbone' metal receptor"/>
    <property type="match status" value="1"/>
</dbReference>
<feature type="domain" description="Fe/B12 periplasmic-binding" evidence="4">
    <location>
        <begin position="33"/>
        <end position="275"/>
    </location>
</feature>
<dbReference type="InterPro" id="IPR054828">
    <property type="entry name" value="Vit_B12_bind_prot"/>
</dbReference>
<protein>
    <submittedName>
        <fullName evidence="5">Iron complex transport system substrate-binding protein</fullName>
    </submittedName>
</protein>
<evidence type="ECO:0000256" key="2">
    <source>
        <dbReference type="SAM" id="MobiDB-lite"/>
    </source>
</evidence>
<dbReference type="EMBL" id="CP025066">
    <property type="protein sequence ID" value="AUX10169.1"/>
    <property type="molecule type" value="Genomic_DNA"/>
</dbReference>
<dbReference type="NCBIfam" id="TIGR04126">
    <property type="entry name" value="PGF_CTERM"/>
    <property type="match status" value="1"/>
</dbReference>
<keyword evidence="6" id="KW-1185">Reference proteome</keyword>
<dbReference type="Gene3D" id="3.40.50.1980">
    <property type="entry name" value="Nitrogenase molybdenum iron protein domain"/>
    <property type="match status" value="2"/>
</dbReference>
<feature type="region of interest" description="Disordered" evidence="2">
    <location>
        <begin position="288"/>
        <end position="327"/>
    </location>
</feature>
<feature type="compositionally biased region" description="Acidic residues" evidence="2">
    <location>
        <begin position="294"/>
        <end position="323"/>
    </location>
</feature>
<keyword evidence="1" id="KW-0732">Signal</keyword>
<dbReference type="AlphaFoldDB" id="A0A343TM47"/>
<evidence type="ECO:0000256" key="1">
    <source>
        <dbReference type="ARBA" id="ARBA00022729"/>
    </source>
</evidence>
<keyword evidence="3" id="KW-0812">Transmembrane</keyword>
<dbReference type="NCBIfam" id="TIGR04281">
    <property type="entry name" value="peripla_PGF_1"/>
    <property type="match status" value="1"/>
</dbReference>
<name>A0A343TM47_9EURY</name>
<dbReference type="Pfam" id="PF18204">
    <property type="entry name" value="PGF-CTERM"/>
    <property type="match status" value="1"/>
</dbReference>
<proteinExistence type="predicted"/>
<dbReference type="GO" id="GO:0005886">
    <property type="term" value="C:plasma membrane"/>
    <property type="evidence" value="ECO:0007669"/>
    <property type="project" value="UniProtKB-SubCell"/>
</dbReference>
<feature type="transmembrane region" description="Helical" evidence="3">
    <location>
        <begin position="329"/>
        <end position="347"/>
    </location>
</feature>
<dbReference type="InterPro" id="IPR026469">
    <property type="entry name" value="Peripla_PGF_1"/>
</dbReference>
<dbReference type="InterPro" id="IPR026371">
    <property type="entry name" value="PGF_CTERM"/>
</dbReference>
<evidence type="ECO:0000313" key="6">
    <source>
        <dbReference type="Proteomes" id="UP000263012"/>
    </source>
</evidence>
<evidence type="ECO:0000259" key="4">
    <source>
        <dbReference type="PROSITE" id="PS50983"/>
    </source>
</evidence>
<dbReference type="PROSITE" id="PS50983">
    <property type="entry name" value="FE_B12_PBP"/>
    <property type="match status" value="1"/>
</dbReference>
<dbReference type="GO" id="GO:0030115">
    <property type="term" value="C:S-layer"/>
    <property type="evidence" value="ECO:0007669"/>
    <property type="project" value="UniProtKB-SubCell"/>
</dbReference>
<sequence>MDEPNATYEPCEFPVEMTDATGERITLDEQPERVTTIGPSAAQTMWEIGGDEQVVGVSQFAHYLDGAEEKANVSAEFGASVEQVVATDPDLVLAPNVSAQDVEPLREAGLTVYHFPEATDTQDVAEKTETIGKLTGNCEGAAEANAWMNANVDALNTVSDEADERPAALYPLGDGFVAGGNTFIDEIITISGADNVAKEYEGFPQLNDEVLTELDPEVLVVTMPGVFLEQEPYDTTTAGETESEVVVEVQWLNQPAPRSIVEATHTLASQLHPELYDESVYVERSEISVQSVDAETEAETDEEESDVEDVDEETPEDTPDDAADVSTPGFGVVVALVGTLLAALLALRRVE</sequence>